<evidence type="ECO:0000313" key="2">
    <source>
        <dbReference type="Proteomes" id="UP000464186"/>
    </source>
</evidence>
<name>A0A6P1NSD1_9MICC</name>
<sequence length="171" mass="18535">MKLGQGVEWGLHSCVNMSWTAPGEAVSSARLAEFYKLPAAYLNKQLQALVRAGILTSVSGPRGGFSLARRPDRISVLDVVLAIEGNDHAFRCEGITKDAPGGSMDADYARTCLISQTMRHAEVTWRTELSRQSIAGIAQSIERRFPEAREDAVSQLMGAKSGTADRQRGVT</sequence>
<dbReference type="Gene3D" id="1.10.10.10">
    <property type="entry name" value="Winged helix-like DNA-binding domain superfamily/Winged helix DNA-binding domain"/>
    <property type="match status" value="1"/>
</dbReference>
<dbReference type="NCBIfam" id="TIGR00738">
    <property type="entry name" value="rrf2_super"/>
    <property type="match status" value="1"/>
</dbReference>
<dbReference type="PANTHER" id="PTHR33221">
    <property type="entry name" value="WINGED HELIX-TURN-HELIX TRANSCRIPTIONAL REGULATOR, RRF2 FAMILY"/>
    <property type="match status" value="1"/>
</dbReference>
<keyword evidence="2" id="KW-1185">Reference proteome</keyword>
<gene>
    <name evidence="1" type="ORF">GU243_22840</name>
</gene>
<dbReference type="InterPro" id="IPR036388">
    <property type="entry name" value="WH-like_DNA-bd_sf"/>
</dbReference>
<dbReference type="KEGG" id="psey:GU243_22840"/>
<accession>A0A6P1NSD1</accession>
<dbReference type="GO" id="GO:0003700">
    <property type="term" value="F:DNA-binding transcription factor activity"/>
    <property type="evidence" value="ECO:0007669"/>
    <property type="project" value="TreeGrafter"/>
</dbReference>
<dbReference type="InterPro" id="IPR030489">
    <property type="entry name" value="TR_Rrf2-type_CS"/>
</dbReference>
<dbReference type="AlphaFoldDB" id="A0A6P1NSD1"/>
<dbReference type="PROSITE" id="PS51197">
    <property type="entry name" value="HTH_RRF2_2"/>
    <property type="match status" value="1"/>
</dbReference>
<dbReference type="Pfam" id="PF02082">
    <property type="entry name" value="Rrf2"/>
    <property type="match status" value="1"/>
</dbReference>
<dbReference type="Proteomes" id="UP000464186">
    <property type="component" value="Chromosome"/>
</dbReference>
<proteinExistence type="predicted"/>
<reference evidence="1 2" key="1">
    <citation type="submission" date="2020-01" db="EMBL/GenBank/DDBJ databases">
        <title>Pseudarthrobacter psychrotolerans sp. nov., isolated from antarctic soil.</title>
        <authorList>
            <person name="Shin Y."/>
            <person name="Park W."/>
        </authorList>
    </citation>
    <scope>NUCLEOTIDE SEQUENCE [LARGE SCALE GENOMIC DNA]</scope>
    <source>
        <strain evidence="1 2">YJ56</strain>
    </source>
</reference>
<organism evidence="1 2">
    <name type="scientific">Pseudarthrobacter psychrotolerans</name>
    <dbReference type="NCBI Taxonomy" id="2697569"/>
    <lineage>
        <taxon>Bacteria</taxon>
        <taxon>Bacillati</taxon>
        <taxon>Actinomycetota</taxon>
        <taxon>Actinomycetes</taxon>
        <taxon>Micrococcales</taxon>
        <taxon>Micrococcaceae</taxon>
        <taxon>Pseudarthrobacter</taxon>
    </lineage>
</organism>
<dbReference type="InterPro" id="IPR036390">
    <property type="entry name" value="WH_DNA-bd_sf"/>
</dbReference>
<dbReference type="InterPro" id="IPR000944">
    <property type="entry name" value="Tscrpt_reg_Rrf2"/>
</dbReference>
<dbReference type="GO" id="GO:0005829">
    <property type="term" value="C:cytosol"/>
    <property type="evidence" value="ECO:0007669"/>
    <property type="project" value="TreeGrafter"/>
</dbReference>
<dbReference type="EMBL" id="CP047898">
    <property type="protein sequence ID" value="QHK22028.1"/>
    <property type="molecule type" value="Genomic_DNA"/>
</dbReference>
<protein>
    <submittedName>
        <fullName evidence="1">Rrf2 family transcriptional regulator</fullName>
    </submittedName>
</protein>
<dbReference type="PROSITE" id="PS01332">
    <property type="entry name" value="HTH_RRF2_1"/>
    <property type="match status" value="1"/>
</dbReference>
<evidence type="ECO:0000313" key="1">
    <source>
        <dbReference type="EMBL" id="QHK22028.1"/>
    </source>
</evidence>
<dbReference type="PANTHER" id="PTHR33221:SF9">
    <property type="entry name" value="RRF2 FAMILY PROTEIN"/>
    <property type="match status" value="1"/>
</dbReference>
<dbReference type="SUPFAM" id="SSF46785">
    <property type="entry name" value="Winged helix' DNA-binding domain"/>
    <property type="match status" value="1"/>
</dbReference>